<evidence type="ECO:0008006" key="4">
    <source>
        <dbReference type="Google" id="ProtNLM"/>
    </source>
</evidence>
<evidence type="ECO:0000256" key="1">
    <source>
        <dbReference type="SAM" id="MobiDB-lite"/>
    </source>
</evidence>
<feature type="region of interest" description="Disordered" evidence="1">
    <location>
        <begin position="104"/>
        <end position="123"/>
    </location>
</feature>
<reference evidence="2 3" key="1">
    <citation type="submission" date="2024-05" db="EMBL/GenBank/DDBJ databases">
        <title>Culex pipiens pipiens assembly and annotation.</title>
        <authorList>
            <person name="Alout H."/>
            <person name="Durand T."/>
        </authorList>
    </citation>
    <scope>NUCLEOTIDE SEQUENCE [LARGE SCALE GENOMIC DNA]</scope>
    <source>
        <strain evidence="2">HA-2024</strain>
        <tissue evidence="2">Whole body</tissue>
    </source>
</reference>
<dbReference type="Proteomes" id="UP001562425">
    <property type="component" value="Unassembled WGS sequence"/>
</dbReference>
<gene>
    <name evidence="2" type="ORF">pipiens_008972</name>
</gene>
<feature type="compositionally biased region" description="Basic and acidic residues" evidence="1">
    <location>
        <begin position="196"/>
        <end position="206"/>
    </location>
</feature>
<feature type="region of interest" description="Disordered" evidence="1">
    <location>
        <begin position="131"/>
        <end position="206"/>
    </location>
</feature>
<evidence type="ECO:0000313" key="2">
    <source>
        <dbReference type="EMBL" id="KAL1398436.1"/>
    </source>
</evidence>
<sequence>MSGLTDVDSPFVKTEKACKICGCSDGNMESMFCDADDSRMLNKIYKCTRVEVTPICGLISPICESCRKRIEAYDENAKPKVVEFVIKNEIEDALDYDPFSFQDPMASADPMASTDPMAENFDDINEDSDFEWQGREDFGDNDDDDDVKFDDSPNVKSSSEDDIPLKKRKISKVKVKTQKKYKRSAEGNSKLSSTGKDPEVVHARNDPLDSKIVGNRLRKSARFVAVL</sequence>
<name>A0ABD1DFH1_CULPP</name>
<feature type="compositionally biased region" description="Basic residues" evidence="1">
    <location>
        <begin position="166"/>
        <end position="182"/>
    </location>
</feature>
<evidence type="ECO:0000313" key="3">
    <source>
        <dbReference type="Proteomes" id="UP001562425"/>
    </source>
</evidence>
<organism evidence="2 3">
    <name type="scientific">Culex pipiens pipiens</name>
    <name type="common">Northern house mosquito</name>
    <dbReference type="NCBI Taxonomy" id="38569"/>
    <lineage>
        <taxon>Eukaryota</taxon>
        <taxon>Metazoa</taxon>
        <taxon>Ecdysozoa</taxon>
        <taxon>Arthropoda</taxon>
        <taxon>Hexapoda</taxon>
        <taxon>Insecta</taxon>
        <taxon>Pterygota</taxon>
        <taxon>Neoptera</taxon>
        <taxon>Endopterygota</taxon>
        <taxon>Diptera</taxon>
        <taxon>Nematocera</taxon>
        <taxon>Culicoidea</taxon>
        <taxon>Culicidae</taxon>
        <taxon>Culicinae</taxon>
        <taxon>Culicini</taxon>
        <taxon>Culex</taxon>
        <taxon>Culex</taxon>
    </lineage>
</organism>
<feature type="compositionally biased region" description="Polar residues" evidence="1">
    <location>
        <begin position="186"/>
        <end position="195"/>
    </location>
</feature>
<protein>
    <recommendedName>
        <fullName evidence="4">ZAD domain-containing protein</fullName>
    </recommendedName>
</protein>
<keyword evidence="3" id="KW-1185">Reference proteome</keyword>
<comment type="caution">
    <text evidence="2">The sequence shown here is derived from an EMBL/GenBank/DDBJ whole genome shotgun (WGS) entry which is preliminary data.</text>
</comment>
<feature type="compositionally biased region" description="Acidic residues" evidence="1">
    <location>
        <begin position="139"/>
        <end position="148"/>
    </location>
</feature>
<proteinExistence type="predicted"/>
<accession>A0ABD1DFH1</accession>
<dbReference type="EMBL" id="JBEHCU010005898">
    <property type="protein sequence ID" value="KAL1398436.1"/>
    <property type="molecule type" value="Genomic_DNA"/>
</dbReference>
<dbReference type="AlphaFoldDB" id="A0ABD1DFH1"/>